<name>A0A484F5S8_9EURY</name>
<dbReference type="InterPro" id="IPR012349">
    <property type="entry name" value="Split_barrel_FMN-bd"/>
</dbReference>
<dbReference type="Pfam" id="PF12900">
    <property type="entry name" value="Pyridox_ox_2"/>
    <property type="match status" value="1"/>
</dbReference>
<dbReference type="AlphaFoldDB" id="A0A484F5S8"/>
<accession>A0A484F5S8</accession>
<protein>
    <recommendedName>
        <fullName evidence="3">Nitroimidazol reductase NimA-like FMN-containing flavoprotein (Pyridoxamine 5'-phosphate oxidase superfamily)</fullName>
    </recommendedName>
</protein>
<dbReference type="InterPro" id="IPR024747">
    <property type="entry name" value="Pyridox_Oxase-rel"/>
</dbReference>
<evidence type="ECO:0000313" key="2">
    <source>
        <dbReference type="Proteomes" id="UP000294855"/>
    </source>
</evidence>
<evidence type="ECO:0008006" key="3">
    <source>
        <dbReference type="Google" id="ProtNLM"/>
    </source>
</evidence>
<dbReference type="Gene3D" id="2.30.110.10">
    <property type="entry name" value="Electron Transport, Fmn-binding Protein, Chain A"/>
    <property type="match status" value="1"/>
</dbReference>
<dbReference type="EMBL" id="SNYS01000006">
    <property type="protein sequence ID" value="TDQ70085.1"/>
    <property type="molecule type" value="Genomic_DNA"/>
</dbReference>
<dbReference type="PANTHER" id="PTHR34071">
    <property type="entry name" value="5-NITROIMIDAZOLE ANTIBIOTICS RESISTANCE PROTEIN, NIMA-FAMILY-RELATED PROTEIN-RELATED"/>
    <property type="match status" value="1"/>
</dbReference>
<organism evidence="1 2">
    <name type="scientific">Methanimicrococcus blatticola</name>
    <dbReference type="NCBI Taxonomy" id="91560"/>
    <lineage>
        <taxon>Archaea</taxon>
        <taxon>Methanobacteriati</taxon>
        <taxon>Methanobacteriota</taxon>
        <taxon>Stenosarchaea group</taxon>
        <taxon>Methanomicrobia</taxon>
        <taxon>Methanosarcinales</taxon>
        <taxon>Methanosarcinaceae</taxon>
        <taxon>Methanimicrococcus</taxon>
    </lineage>
</organism>
<dbReference type="SUPFAM" id="SSF50475">
    <property type="entry name" value="FMN-binding split barrel"/>
    <property type="match status" value="1"/>
</dbReference>
<evidence type="ECO:0000313" key="1">
    <source>
        <dbReference type="EMBL" id="TDQ70085.1"/>
    </source>
</evidence>
<dbReference type="PANTHER" id="PTHR34071:SF2">
    <property type="entry name" value="FLAVIN-NUCLEOTIDE-BINDING PROTEIN"/>
    <property type="match status" value="1"/>
</dbReference>
<reference evidence="1 2" key="1">
    <citation type="submission" date="2019-03" db="EMBL/GenBank/DDBJ databases">
        <title>Genomic Encyclopedia of Type Strains, Phase IV (KMG-IV): sequencing the most valuable type-strain genomes for metagenomic binning, comparative biology and taxonomic classification.</title>
        <authorList>
            <person name="Goeker M."/>
        </authorList>
    </citation>
    <scope>NUCLEOTIDE SEQUENCE [LARGE SCALE GENOMIC DNA]</scope>
    <source>
        <strain evidence="1 2">DSM 13328</strain>
    </source>
</reference>
<sequence length="168" mass="18933">MQNRMKTHQLTEKEINDLLAYSMVGRLATVSADGIPYVIPVHFAYENQKIYIHGLIKGQKLDNIAANTNVCFEVDHFETFIMPPENSPCDVNTQYQSVIVMGTAKLIEGEKEKTEALNYIVEKYTPLLAGMPFGNAIKATAVIEITVKEITGKYYKDEAIKPQEIVFE</sequence>
<dbReference type="Proteomes" id="UP000294855">
    <property type="component" value="Unassembled WGS sequence"/>
</dbReference>
<gene>
    <name evidence="1" type="ORF">C7391_0420</name>
</gene>
<comment type="caution">
    <text evidence="1">The sequence shown here is derived from an EMBL/GenBank/DDBJ whole genome shotgun (WGS) entry which is preliminary data.</text>
</comment>
<dbReference type="OrthoDB" id="953at2157"/>
<keyword evidence="2" id="KW-1185">Reference proteome</keyword>
<proteinExistence type="predicted"/>
<dbReference type="RefSeq" id="WP_133516907.1">
    <property type="nucleotide sequence ID" value="NZ_JAHDUW010000005.1"/>
</dbReference>